<dbReference type="InterPro" id="IPR024738">
    <property type="entry name" value="Hfi1/Tada1"/>
</dbReference>
<proteinExistence type="predicted"/>
<feature type="compositionally biased region" description="Pro residues" evidence="5">
    <location>
        <begin position="365"/>
        <end position="376"/>
    </location>
</feature>
<keyword evidence="4" id="KW-0539">Nucleus</keyword>
<evidence type="ECO:0000313" key="7">
    <source>
        <dbReference type="Proteomes" id="UP000268093"/>
    </source>
</evidence>
<name>A0A433BA96_9FUNG</name>
<evidence type="ECO:0000256" key="2">
    <source>
        <dbReference type="ARBA" id="ARBA00023015"/>
    </source>
</evidence>
<comment type="subcellular location">
    <subcellularLocation>
        <location evidence="1">Nucleus</location>
    </subcellularLocation>
</comment>
<feature type="region of interest" description="Disordered" evidence="5">
    <location>
        <begin position="1"/>
        <end position="25"/>
    </location>
</feature>
<evidence type="ECO:0000256" key="3">
    <source>
        <dbReference type="ARBA" id="ARBA00023163"/>
    </source>
</evidence>
<keyword evidence="7" id="KW-1185">Reference proteome</keyword>
<feature type="compositionally biased region" description="Acidic residues" evidence="5">
    <location>
        <begin position="429"/>
        <end position="457"/>
    </location>
</feature>
<dbReference type="Pfam" id="PF12767">
    <property type="entry name" value="SAGA-Tad1"/>
    <property type="match status" value="1"/>
</dbReference>
<protein>
    <submittedName>
        <fullName evidence="6">Transcriptional regulator of RNA polII, SAGA, subunit-domain-containing protein</fullName>
    </submittedName>
</protein>
<feature type="compositionally biased region" description="Low complexity" evidence="5">
    <location>
        <begin position="351"/>
        <end position="364"/>
    </location>
</feature>
<dbReference type="GO" id="GO:0005634">
    <property type="term" value="C:nucleus"/>
    <property type="evidence" value="ECO:0007669"/>
    <property type="project" value="UniProtKB-SubCell"/>
</dbReference>
<dbReference type="CDD" id="cd22933">
    <property type="entry name" value="HFD_HFI1"/>
    <property type="match status" value="1"/>
</dbReference>
<evidence type="ECO:0000256" key="1">
    <source>
        <dbReference type="ARBA" id="ARBA00004123"/>
    </source>
</evidence>
<evidence type="ECO:0000256" key="4">
    <source>
        <dbReference type="ARBA" id="ARBA00023242"/>
    </source>
</evidence>
<evidence type="ECO:0000256" key="5">
    <source>
        <dbReference type="SAM" id="MobiDB-lite"/>
    </source>
</evidence>
<keyword evidence="3" id="KW-0804">Transcription</keyword>
<dbReference type="OrthoDB" id="10264870at2759"/>
<organism evidence="6 7">
    <name type="scientific">Jimgerdemannia flammicorona</name>
    <dbReference type="NCBI Taxonomy" id="994334"/>
    <lineage>
        <taxon>Eukaryota</taxon>
        <taxon>Fungi</taxon>
        <taxon>Fungi incertae sedis</taxon>
        <taxon>Mucoromycota</taxon>
        <taxon>Mucoromycotina</taxon>
        <taxon>Endogonomycetes</taxon>
        <taxon>Endogonales</taxon>
        <taxon>Endogonaceae</taxon>
        <taxon>Jimgerdemannia</taxon>
    </lineage>
</organism>
<feature type="region of interest" description="Disordered" evidence="5">
    <location>
        <begin position="428"/>
        <end position="457"/>
    </location>
</feature>
<dbReference type="PANTHER" id="PTHR21277:SF5">
    <property type="entry name" value="TRANSCRIPTIONAL ADAPTER 1"/>
    <property type="match status" value="1"/>
</dbReference>
<dbReference type="GO" id="GO:0003713">
    <property type="term" value="F:transcription coactivator activity"/>
    <property type="evidence" value="ECO:0007669"/>
    <property type="project" value="TreeGrafter"/>
</dbReference>
<reference evidence="6 7" key="1">
    <citation type="journal article" date="2018" name="New Phytol.">
        <title>Phylogenomics of Endogonaceae and evolution of mycorrhizas within Mucoromycota.</title>
        <authorList>
            <person name="Chang Y."/>
            <person name="Desiro A."/>
            <person name="Na H."/>
            <person name="Sandor L."/>
            <person name="Lipzen A."/>
            <person name="Clum A."/>
            <person name="Barry K."/>
            <person name="Grigoriev I.V."/>
            <person name="Martin F.M."/>
            <person name="Stajich J.E."/>
            <person name="Smith M.E."/>
            <person name="Bonito G."/>
            <person name="Spatafora J.W."/>
        </authorList>
    </citation>
    <scope>NUCLEOTIDE SEQUENCE [LARGE SCALE GENOMIC DNA]</scope>
    <source>
        <strain evidence="6 7">GMNB39</strain>
    </source>
</reference>
<accession>A0A433BA96</accession>
<comment type="caution">
    <text evidence="6">The sequence shown here is derived from an EMBL/GenBank/DDBJ whole genome shotgun (WGS) entry which is preliminary data.</text>
</comment>
<dbReference type="Proteomes" id="UP000268093">
    <property type="component" value="Unassembled WGS sequence"/>
</dbReference>
<dbReference type="GO" id="GO:0000124">
    <property type="term" value="C:SAGA complex"/>
    <property type="evidence" value="ECO:0007669"/>
    <property type="project" value="UniProtKB-ARBA"/>
</dbReference>
<dbReference type="AlphaFoldDB" id="A0A433BA96"/>
<sequence>MPTSTVTPPPPSAQQNHGLGSRPAVPTTANGRQDLLALKQQLADALGDYGPQYWDALRDFVTGKLNRQEFDFYANLYLSRQNVYPSTLPAIRHDIHPITAPLHNAFILATIHNAQKDAPPPANQRSVGWQKRKRGNKGEPDGAAGTGGPSGGRQDPKRKKMKRDVMSLGKAERERIKGLAKTQDVKAFGPINKPIPPRISKMPLMPILKDDEKLPPTFNADFSRGLFTPLCYDSKELPNFDALRDRMTTIALEHGLMGGAADDSVEAMIYALESHIKSIISNVIYKIRANRSMGVTLSSKPLPDAATSTDFPMNAFAGTPVIVADPTIISSVHTIPTKSKPIAAATLGTPSSAATGTTVRATTPHPTPAPSTPPPRSLASLLAQHPPMASRLRDEKSSITPRDLAFSFEFNPHVLTENPINAERLTSLMEEEVEEGEEEEDEDEEEGGEGDEDVFII</sequence>
<gene>
    <name evidence="6" type="ORF">BC936DRAFT_139260</name>
</gene>
<feature type="region of interest" description="Disordered" evidence="5">
    <location>
        <begin position="347"/>
        <end position="380"/>
    </location>
</feature>
<evidence type="ECO:0000313" key="6">
    <source>
        <dbReference type="EMBL" id="RUP20187.1"/>
    </source>
</evidence>
<keyword evidence="2" id="KW-0805">Transcription regulation</keyword>
<dbReference type="EMBL" id="RBNI01014581">
    <property type="protein sequence ID" value="RUP20187.1"/>
    <property type="molecule type" value="Genomic_DNA"/>
</dbReference>
<dbReference type="GO" id="GO:0006357">
    <property type="term" value="P:regulation of transcription by RNA polymerase II"/>
    <property type="evidence" value="ECO:0007669"/>
    <property type="project" value="TreeGrafter"/>
</dbReference>
<dbReference type="PANTHER" id="PTHR21277">
    <property type="entry name" value="TRANSCRIPTIONAL ADAPTER 1"/>
    <property type="match status" value="1"/>
</dbReference>
<feature type="region of interest" description="Disordered" evidence="5">
    <location>
        <begin position="115"/>
        <end position="169"/>
    </location>
</feature>